<reference evidence="3" key="1">
    <citation type="journal article" date="2015" name="Nature">
        <title>Complex archaea that bridge the gap between prokaryotes and eukaryotes.</title>
        <authorList>
            <person name="Spang A."/>
            <person name="Saw J.H."/>
            <person name="Jorgensen S.L."/>
            <person name="Zaremba-Niedzwiedzka K."/>
            <person name="Martijn J."/>
            <person name="Lind A.E."/>
            <person name="van Eijk R."/>
            <person name="Schleper C."/>
            <person name="Guy L."/>
            <person name="Ettema T.J."/>
        </authorList>
    </citation>
    <scope>NUCLEOTIDE SEQUENCE</scope>
</reference>
<sequence>MAGEMQAGLSVEWIDTTEEPFRPEKTTEIFATLEPLEAEQTTFFTPEWTDFYDSTVLPPPISYGALPEFEAQKRELIINIETTGTLPWEGRIVVIGVLDPNALEPMAINFIQESELATIDEFLAFWEQSSYTTLVAYNVAFDYRFIYAVLQKYRKTSARWLQAKLYDLMQQQKQVKDSFVPGFNKPGTLEQWSTYLFGSQPYAPQKQVFKWIEQGNIEEIVNFNSDKLVKAYGLWVLNKVVEGSIPGMEILARPSTETESLPPVPASDNPGHSEETIPVQCPKCLQDQTMPTTAKVVNCKVCENPIAHP</sequence>
<evidence type="ECO:0000256" key="1">
    <source>
        <dbReference type="SAM" id="MobiDB-lite"/>
    </source>
</evidence>
<dbReference type="InterPro" id="IPR012337">
    <property type="entry name" value="RNaseH-like_sf"/>
</dbReference>
<dbReference type="InterPro" id="IPR038720">
    <property type="entry name" value="YprB_RNase_H-like_dom"/>
</dbReference>
<evidence type="ECO:0000259" key="2">
    <source>
        <dbReference type="Pfam" id="PF13482"/>
    </source>
</evidence>
<dbReference type="Pfam" id="PF13482">
    <property type="entry name" value="RNase_H_2"/>
    <property type="match status" value="1"/>
</dbReference>
<accession>A0A0F9RFL1</accession>
<evidence type="ECO:0000313" key="3">
    <source>
        <dbReference type="EMBL" id="KKN23846.1"/>
    </source>
</evidence>
<dbReference type="EMBL" id="LAZR01002933">
    <property type="protein sequence ID" value="KKN23846.1"/>
    <property type="molecule type" value="Genomic_DNA"/>
</dbReference>
<name>A0A0F9RFL1_9ZZZZ</name>
<gene>
    <name evidence="3" type="ORF">LCGC14_0900760</name>
</gene>
<proteinExistence type="predicted"/>
<organism evidence="3">
    <name type="scientific">marine sediment metagenome</name>
    <dbReference type="NCBI Taxonomy" id="412755"/>
    <lineage>
        <taxon>unclassified sequences</taxon>
        <taxon>metagenomes</taxon>
        <taxon>ecological metagenomes</taxon>
    </lineage>
</organism>
<feature type="region of interest" description="Disordered" evidence="1">
    <location>
        <begin position="254"/>
        <end position="274"/>
    </location>
</feature>
<protein>
    <recommendedName>
        <fullName evidence="2">YprB ribonuclease H-like domain-containing protein</fullName>
    </recommendedName>
</protein>
<dbReference type="AlphaFoldDB" id="A0A0F9RFL1"/>
<dbReference type="SUPFAM" id="SSF53098">
    <property type="entry name" value="Ribonuclease H-like"/>
    <property type="match status" value="1"/>
</dbReference>
<comment type="caution">
    <text evidence="3">The sequence shown here is derived from an EMBL/GenBank/DDBJ whole genome shotgun (WGS) entry which is preliminary data.</text>
</comment>
<feature type="domain" description="YprB ribonuclease H-like" evidence="2">
    <location>
        <begin position="77"/>
        <end position="175"/>
    </location>
</feature>